<gene>
    <name evidence="1" type="ORF">HKW67_19720</name>
</gene>
<organism evidence="1 2">
    <name type="scientific">Gemmatimonas groenlandica</name>
    <dbReference type="NCBI Taxonomy" id="2732249"/>
    <lineage>
        <taxon>Bacteria</taxon>
        <taxon>Pseudomonadati</taxon>
        <taxon>Gemmatimonadota</taxon>
        <taxon>Gemmatimonadia</taxon>
        <taxon>Gemmatimonadales</taxon>
        <taxon>Gemmatimonadaceae</taxon>
        <taxon>Gemmatimonas</taxon>
    </lineage>
</organism>
<protein>
    <submittedName>
        <fullName evidence="1">Uncharacterized protein</fullName>
    </submittedName>
</protein>
<dbReference type="Proteomes" id="UP000500938">
    <property type="component" value="Chromosome"/>
</dbReference>
<dbReference type="KEGG" id="ggr:HKW67_19720"/>
<dbReference type="EMBL" id="CP053085">
    <property type="protein sequence ID" value="QJR37584.1"/>
    <property type="molecule type" value="Genomic_DNA"/>
</dbReference>
<evidence type="ECO:0000313" key="2">
    <source>
        <dbReference type="Proteomes" id="UP000500938"/>
    </source>
</evidence>
<proteinExistence type="predicted"/>
<name>A0A6M4IRP4_9BACT</name>
<sequence>MAYADEPHANSGDTLVLTADRRALRGASIVSREQLPDGRVQLVTEQDGRDNERPAPIRSVYVIEERAASLQKLVRYDGGEFFQRHIYEWVR</sequence>
<dbReference type="RefSeq" id="WP_171227019.1">
    <property type="nucleotide sequence ID" value="NZ_CP053085.1"/>
</dbReference>
<keyword evidence="2" id="KW-1185">Reference proteome</keyword>
<accession>A0A6M4IRP4</accession>
<dbReference type="AlphaFoldDB" id="A0A6M4IRP4"/>
<reference evidence="1 2" key="1">
    <citation type="submission" date="2020-05" db="EMBL/GenBank/DDBJ databases">
        <title>Complete genome sequence of Gemmatimonas greenlandica TET16.</title>
        <authorList>
            <person name="Zeng Y."/>
        </authorList>
    </citation>
    <scope>NUCLEOTIDE SEQUENCE [LARGE SCALE GENOMIC DNA]</scope>
    <source>
        <strain evidence="1 2">TET16</strain>
    </source>
</reference>
<evidence type="ECO:0000313" key="1">
    <source>
        <dbReference type="EMBL" id="QJR37584.1"/>
    </source>
</evidence>